<gene>
    <name evidence="1" type="ORF">A9Y57_00664</name>
</gene>
<evidence type="ECO:0000313" key="1">
    <source>
        <dbReference type="EMBL" id="PCH13264.1"/>
    </source>
</evidence>
<name>A0A854WFC7_9STRE</name>
<dbReference type="Proteomes" id="UP000217465">
    <property type="component" value="Unassembled WGS sequence"/>
</dbReference>
<protein>
    <submittedName>
        <fullName evidence="1">Uncharacterized protein</fullName>
    </submittedName>
</protein>
<comment type="caution">
    <text evidence="1">The sequence shown here is derived from an EMBL/GenBank/DDBJ whole genome shotgun (WGS) entry which is preliminary data.</text>
</comment>
<proteinExistence type="predicted"/>
<dbReference type="AlphaFoldDB" id="A0A854WFC7"/>
<dbReference type="EMBL" id="NSGR01000005">
    <property type="protein sequence ID" value="PCH13264.1"/>
    <property type="molecule type" value="Genomic_DNA"/>
</dbReference>
<organism evidence="1 2">
    <name type="scientific">Streptococcus parauberis</name>
    <dbReference type="NCBI Taxonomy" id="1348"/>
    <lineage>
        <taxon>Bacteria</taxon>
        <taxon>Bacillati</taxon>
        <taxon>Bacillota</taxon>
        <taxon>Bacilli</taxon>
        <taxon>Lactobacillales</taxon>
        <taxon>Streptococcaceae</taxon>
        <taxon>Streptococcus</taxon>
    </lineage>
</organism>
<dbReference type="RefSeq" id="WP_096633422.1">
    <property type="nucleotide sequence ID" value="NZ_NSGR01000005.1"/>
</dbReference>
<reference evidence="1 2" key="1">
    <citation type="submission" date="2016-06" db="EMBL/GenBank/DDBJ databases">
        <authorList>
            <person name="Haines A.N."/>
            <person name="Council K.R."/>
        </authorList>
    </citation>
    <scope>NUCLEOTIDE SEQUENCE [LARGE SCALE GENOMIC DNA]</scope>
    <source>
        <strain evidence="1 2">SP158-29</strain>
    </source>
</reference>
<evidence type="ECO:0000313" key="2">
    <source>
        <dbReference type="Proteomes" id="UP000217465"/>
    </source>
</evidence>
<sequence>MDILAVLLFGLFIYFVVFSPIRDIKNIVNFENVRGAYTISFYKLEKEIDIRDNNINMENVKIIFPREKENRYTVESKLNDVELRKLLMQEFNLTKGQVVVTRN</sequence>
<accession>A0A854WFC7</accession>